<evidence type="ECO:0000259" key="2">
    <source>
        <dbReference type="Pfam" id="PF16036"/>
    </source>
</evidence>
<accession>A0ABY6MTE3</accession>
<reference evidence="3" key="1">
    <citation type="submission" date="2022-10" db="EMBL/GenBank/DDBJ databases">
        <title>Complete genome sequence of Schlegelella aquatica LMG 23380.</title>
        <authorList>
            <person name="Musilova J."/>
            <person name="Kourilova X."/>
            <person name="Bezdicek M."/>
            <person name="Hermankova K."/>
            <person name="Obruca S."/>
            <person name="Sedlar K."/>
        </authorList>
    </citation>
    <scope>NUCLEOTIDE SEQUENCE</scope>
    <source>
        <strain evidence="3">LMG 23380</strain>
    </source>
</reference>
<keyword evidence="3" id="KW-0413">Isomerase</keyword>
<dbReference type="EMBL" id="CP110257">
    <property type="protein sequence ID" value="UZD55269.1"/>
    <property type="molecule type" value="Genomic_DNA"/>
</dbReference>
<keyword evidence="1" id="KW-0732">Signal</keyword>
<feature type="chain" id="PRO_5045740166" evidence="1">
    <location>
        <begin position="23"/>
        <end position="183"/>
    </location>
</feature>
<evidence type="ECO:0000313" key="3">
    <source>
        <dbReference type="EMBL" id="UZD55269.1"/>
    </source>
</evidence>
<proteinExistence type="predicted"/>
<dbReference type="InterPro" id="IPR016087">
    <property type="entry name" value="Chalcone_isomerase"/>
</dbReference>
<keyword evidence="4" id="KW-1185">Reference proteome</keyword>
<dbReference type="Pfam" id="PF16036">
    <property type="entry name" value="Chalcone_3"/>
    <property type="match status" value="1"/>
</dbReference>
<evidence type="ECO:0000313" key="4">
    <source>
        <dbReference type="Proteomes" id="UP001163266"/>
    </source>
</evidence>
<feature type="domain" description="Chalcone isomerase" evidence="2">
    <location>
        <begin position="39"/>
        <end position="177"/>
    </location>
</feature>
<dbReference type="Proteomes" id="UP001163266">
    <property type="component" value="Chromosome"/>
</dbReference>
<dbReference type="RefSeq" id="WP_264893027.1">
    <property type="nucleotide sequence ID" value="NZ_CP110257.1"/>
</dbReference>
<dbReference type="GO" id="GO:0016853">
    <property type="term" value="F:isomerase activity"/>
    <property type="evidence" value="ECO:0007669"/>
    <property type="project" value="UniProtKB-KW"/>
</dbReference>
<sequence length="183" mass="20074">MRALLASAAAAGAWWRVPQAQAATASSAAAPPPAAGWRLQGQARLRLFGFSVYDAALWAPDGFDPAAYEQWPFALELRYLRNFDGRAIAQRSLEEIQRLAPVDTERTQRWLAAMRRAFPDVNAGDRIAGVHLPGQGARFFHNGRERPGIDDAEFAVLFFGIWLSPRTSVPGFRARLLCGGSPP</sequence>
<evidence type="ECO:0000256" key="1">
    <source>
        <dbReference type="SAM" id="SignalP"/>
    </source>
</evidence>
<name>A0ABY6MTE3_9BURK</name>
<feature type="signal peptide" evidence="1">
    <location>
        <begin position="1"/>
        <end position="22"/>
    </location>
</feature>
<organism evidence="3 4">
    <name type="scientific">Caldimonas aquatica</name>
    <dbReference type="NCBI Taxonomy" id="376175"/>
    <lineage>
        <taxon>Bacteria</taxon>
        <taxon>Pseudomonadati</taxon>
        <taxon>Pseudomonadota</taxon>
        <taxon>Betaproteobacteria</taxon>
        <taxon>Burkholderiales</taxon>
        <taxon>Sphaerotilaceae</taxon>
        <taxon>Caldimonas</taxon>
    </lineage>
</organism>
<protein>
    <submittedName>
        <fullName evidence="3">Chalcone isomerase family protein</fullName>
    </submittedName>
</protein>
<gene>
    <name evidence="3" type="ORF">OMP39_01340</name>
</gene>